<feature type="chain" id="PRO_5046515642" evidence="2">
    <location>
        <begin position="20"/>
        <end position="233"/>
    </location>
</feature>
<dbReference type="EMBL" id="JBHMCE010000014">
    <property type="protein sequence ID" value="MFB9532505.1"/>
    <property type="molecule type" value="Genomic_DNA"/>
</dbReference>
<dbReference type="RefSeq" id="WP_346117418.1">
    <property type="nucleotide sequence ID" value="NZ_BAAAXC010000005.1"/>
</dbReference>
<dbReference type="InterPro" id="IPR022603">
    <property type="entry name" value="DUF3152"/>
</dbReference>
<dbReference type="SUPFAM" id="SSF55486">
    <property type="entry name" value="Metalloproteases ('zincins'), catalytic domain"/>
    <property type="match status" value="1"/>
</dbReference>
<evidence type="ECO:0000313" key="4">
    <source>
        <dbReference type="EMBL" id="MFB9532505.1"/>
    </source>
</evidence>
<feature type="domain" description="DUF3152" evidence="3">
    <location>
        <begin position="51"/>
        <end position="211"/>
    </location>
</feature>
<dbReference type="Pfam" id="PF11350">
    <property type="entry name" value="DUF3152"/>
    <property type="match status" value="1"/>
</dbReference>
<feature type="signal peptide" evidence="2">
    <location>
        <begin position="1"/>
        <end position="19"/>
    </location>
</feature>
<reference evidence="4 5" key="1">
    <citation type="submission" date="2024-09" db="EMBL/GenBank/DDBJ databases">
        <authorList>
            <person name="Sun Q."/>
            <person name="Mori K."/>
        </authorList>
    </citation>
    <scope>NUCLEOTIDE SEQUENCE [LARGE SCALE GENOMIC DNA]</scope>
    <source>
        <strain evidence="4 5">JCM 3323</strain>
    </source>
</reference>
<gene>
    <name evidence="4" type="ORF">ACFFRN_38355</name>
</gene>
<keyword evidence="5" id="KW-1185">Reference proteome</keyword>
<accession>A0ABV5QAK1</accession>
<keyword evidence="2" id="KW-0732">Signal</keyword>
<protein>
    <submittedName>
        <fullName evidence="4">DUF3152 domain-containing protein</fullName>
    </submittedName>
</protein>
<proteinExistence type="predicted"/>
<name>A0ABV5QAK1_9ACTN</name>
<dbReference type="Proteomes" id="UP001589646">
    <property type="component" value="Unassembled WGS sequence"/>
</dbReference>
<evidence type="ECO:0000259" key="3">
    <source>
        <dbReference type="Pfam" id="PF11350"/>
    </source>
</evidence>
<sequence>MRVVALGAVAVLLTGCAAAPPVPAPASGSAVSFGPTRAQPPHGSAPVPYVKVPRRGSGRYAVVEGRAAPRRGGGPLVRYLVEVEKGLPFGGEEFAADVHATLNDPRGWGRFLRVDHGPVRLSVALTSPFTTDRECWPLRTAGELSCWNGRRSVINARRWARGVAQYRGDLEGYRHYLVNHEVGHGLGHHHVGCPGRGMPAPVMVQQSKSLERCLPNPWPFPASGSGASGRSHR</sequence>
<evidence type="ECO:0000256" key="2">
    <source>
        <dbReference type="SAM" id="SignalP"/>
    </source>
</evidence>
<organism evidence="4 5">
    <name type="scientific">Nonomuraea roseola</name>
    <dbReference type="NCBI Taxonomy" id="46179"/>
    <lineage>
        <taxon>Bacteria</taxon>
        <taxon>Bacillati</taxon>
        <taxon>Actinomycetota</taxon>
        <taxon>Actinomycetes</taxon>
        <taxon>Streptosporangiales</taxon>
        <taxon>Streptosporangiaceae</taxon>
        <taxon>Nonomuraea</taxon>
    </lineage>
</organism>
<evidence type="ECO:0000313" key="5">
    <source>
        <dbReference type="Proteomes" id="UP001589646"/>
    </source>
</evidence>
<dbReference type="PROSITE" id="PS51257">
    <property type="entry name" value="PROKAR_LIPOPROTEIN"/>
    <property type="match status" value="1"/>
</dbReference>
<comment type="caution">
    <text evidence="4">The sequence shown here is derived from an EMBL/GenBank/DDBJ whole genome shotgun (WGS) entry which is preliminary data.</text>
</comment>
<evidence type="ECO:0000256" key="1">
    <source>
        <dbReference type="SAM" id="MobiDB-lite"/>
    </source>
</evidence>
<feature type="region of interest" description="Disordered" evidence="1">
    <location>
        <begin position="27"/>
        <end position="50"/>
    </location>
</feature>